<evidence type="ECO:0008006" key="4">
    <source>
        <dbReference type="Google" id="ProtNLM"/>
    </source>
</evidence>
<dbReference type="Proteomes" id="UP000003111">
    <property type="component" value="Unassembled WGS sequence"/>
</dbReference>
<keyword evidence="1" id="KW-0812">Transmembrane</keyword>
<evidence type="ECO:0000313" key="3">
    <source>
        <dbReference type="Proteomes" id="UP000003111"/>
    </source>
</evidence>
<evidence type="ECO:0000256" key="1">
    <source>
        <dbReference type="SAM" id="Phobius"/>
    </source>
</evidence>
<sequence length="111" mass="11462">MTRSALVLVGFYVAALGAVLHRQVASPAGIELPWGLVLAVAVIVPVALAADAWVRLGSAWVAIGWALLLMVQGYAPGGGQWVAGDALGWSFSLGGLGVLVCLVVFVPRLNR</sequence>
<dbReference type="HOGENOM" id="CLU_2152951_0_0_11"/>
<dbReference type="eggNOG" id="ENOG502ZE8R">
    <property type="taxonomic scope" value="Bacteria"/>
</dbReference>
<comment type="caution">
    <text evidence="2">The sequence shown here is derived from an EMBL/GenBank/DDBJ whole genome shotgun (WGS) entry which is preliminary data.</text>
</comment>
<dbReference type="EMBL" id="ACLF03000006">
    <property type="protein sequence ID" value="EFQ82780.1"/>
    <property type="molecule type" value="Genomic_DNA"/>
</dbReference>
<gene>
    <name evidence="2" type="ORF">HMPREF0063_11989</name>
</gene>
<dbReference type="AlphaFoldDB" id="E2SE53"/>
<dbReference type="STRING" id="585531.HMPREF0063_11989"/>
<organism evidence="2 3">
    <name type="scientific">Aeromicrobium marinum DSM 15272</name>
    <dbReference type="NCBI Taxonomy" id="585531"/>
    <lineage>
        <taxon>Bacteria</taxon>
        <taxon>Bacillati</taxon>
        <taxon>Actinomycetota</taxon>
        <taxon>Actinomycetes</taxon>
        <taxon>Propionibacteriales</taxon>
        <taxon>Nocardioidaceae</taxon>
        <taxon>Aeromicrobium</taxon>
    </lineage>
</organism>
<feature type="transmembrane region" description="Helical" evidence="1">
    <location>
        <begin position="57"/>
        <end position="75"/>
    </location>
</feature>
<feature type="transmembrane region" description="Helical" evidence="1">
    <location>
        <begin position="87"/>
        <end position="106"/>
    </location>
</feature>
<keyword evidence="3" id="KW-1185">Reference proteome</keyword>
<keyword evidence="1" id="KW-0472">Membrane</keyword>
<protein>
    <recommendedName>
        <fullName evidence="4">Tat pathway signal sequence domain protein</fullName>
    </recommendedName>
</protein>
<proteinExistence type="predicted"/>
<accession>E2SE53</accession>
<name>E2SE53_9ACTN</name>
<feature type="transmembrane region" description="Helical" evidence="1">
    <location>
        <begin position="32"/>
        <end position="50"/>
    </location>
</feature>
<reference evidence="2" key="1">
    <citation type="submission" date="2010-08" db="EMBL/GenBank/DDBJ databases">
        <authorList>
            <person name="Muzny D."/>
            <person name="Qin X."/>
            <person name="Buhay C."/>
            <person name="Dugan-Rocha S."/>
            <person name="Ding Y."/>
            <person name="Chen G."/>
            <person name="Hawes A."/>
            <person name="Holder M."/>
            <person name="Jhangiani S."/>
            <person name="Johnson A."/>
            <person name="Khan Z."/>
            <person name="Li Z."/>
            <person name="Liu W."/>
            <person name="Liu X."/>
            <person name="Perez L."/>
            <person name="Shen H."/>
            <person name="Wang Q."/>
            <person name="Watt J."/>
            <person name="Xi L."/>
            <person name="Xin Y."/>
            <person name="Zhou J."/>
            <person name="Deng J."/>
            <person name="Jiang H."/>
            <person name="Liu Y."/>
            <person name="Qu J."/>
            <person name="Song X.-Z."/>
            <person name="Zhang L."/>
            <person name="Villasana D."/>
            <person name="Johnson A."/>
            <person name="Liu J."/>
            <person name="Liyanage D."/>
            <person name="Lorensuhewa L."/>
            <person name="Robinson T."/>
            <person name="Song A."/>
            <person name="Song B.-B."/>
            <person name="Dinh H."/>
            <person name="Thornton R."/>
            <person name="Coyle M."/>
            <person name="Francisco L."/>
            <person name="Jackson L."/>
            <person name="Javaid M."/>
            <person name="Korchina V."/>
            <person name="Kovar C."/>
            <person name="Mata R."/>
            <person name="Mathew T."/>
            <person name="Ngo R."/>
            <person name="Nguyen L."/>
            <person name="Nguyen N."/>
            <person name="Okwuonu G."/>
            <person name="Ongeri F."/>
            <person name="Pham C."/>
            <person name="Simmons D."/>
            <person name="Wilczek-Boney K."/>
            <person name="Hale W."/>
            <person name="Jakkamsetti A."/>
            <person name="Pham P."/>
            <person name="Ruth R."/>
            <person name="San Lucas F."/>
            <person name="Warren J."/>
            <person name="Zhang J."/>
            <person name="Zhao Z."/>
            <person name="Zhou C."/>
            <person name="Zhu D."/>
            <person name="Lee S."/>
            <person name="Bess C."/>
            <person name="Blankenburg K."/>
            <person name="Forbes L."/>
            <person name="Fu Q."/>
            <person name="Gubbala S."/>
            <person name="Hirani K."/>
            <person name="Jayaseelan J.C."/>
            <person name="Lara F."/>
            <person name="Munidasa M."/>
            <person name="Palculict T."/>
            <person name="Patil S."/>
            <person name="Pu L.-L."/>
            <person name="Saada N."/>
            <person name="Tang L."/>
            <person name="Weissenberger G."/>
            <person name="Zhu Y."/>
            <person name="Hemphill L."/>
            <person name="Shang Y."/>
            <person name="Youmans B."/>
            <person name="Ayvaz T."/>
            <person name="Ross M."/>
            <person name="Santibanez J."/>
            <person name="Aqrawi P."/>
            <person name="Gross S."/>
            <person name="Joshi V."/>
            <person name="Fowler G."/>
            <person name="Nazareth L."/>
            <person name="Reid J."/>
            <person name="Worley K."/>
            <person name="Petrosino J."/>
            <person name="Highlander S."/>
            <person name="Gibbs R."/>
        </authorList>
    </citation>
    <scope>NUCLEOTIDE SEQUENCE [LARGE SCALE GENOMIC DNA]</scope>
    <source>
        <strain evidence="2">DSM 15272</strain>
    </source>
</reference>
<evidence type="ECO:0000313" key="2">
    <source>
        <dbReference type="EMBL" id="EFQ82780.1"/>
    </source>
</evidence>
<keyword evidence="1" id="KW-1133">Transmembrane helix</keyword>
<dbReference type="RefSeq" id="WP_007077081.1">
    <property type="nucleotide sequence ID" value="NZ_CM001024.1"/>
</dbReference>